<evidence type="ECO:0000256" key="9">
    <source>
        <dbReference type="PIRSR" id="PIRSR601929-2"/>
    </source>
</evidence>
<evidence type="ECO:0000256" key="1">
    <source>
        <dbReference type="ARBA" id="ARBA00004271"/>
    </source>
</evidence>
<organism evidence="12 13">
    <name type="scientific">Erythroxylum novogranatense</name>
    <dbReference type="NCBI Taxonomy" id="1862640"/>
    <lineage>
        <taxon>Eukaryota</taxon>
        <taxon>Viridiplantae</taxon>
        <taxon>Streptophyta</taxon>
        <taxon>Embryophyta</taxon>
        <taxon>Tracheophyta</taxon>
        <taxon>Spermatophyta</taxon>
        <taxon>Magnoliopsida</taxon>
        <taxon>eudicotyledons</taxon>
        <taxon>Gunneridae</taxon>
        <taxon>Pentapetalae</taxon>
        <taxon>rosids</taxon>
        <taxon>fabids</taxon>
        <taxon>Malpighiales</taxon>
        <taxon>Erythroxylaceae</taxon>
        <taxon>Erythroxylum</taxon>
    </lineage>
</organism>
<dbReference type="PANTHER" id="PTHR31238">
    <property type="entry name" value="GERMIN-LIKE PROTEIN SUBFAMILY 3 MEMBER 3"/>
    <property type="match status" value="1"/>
</dbReference>
<feature type="binding site" evidence="9">
    <location>
        <position position="110"/>
    </location>
    <ligand>
        <name>Mn(2+)</name>
        <dbReference type="ChEBI" id="CHEBI:29035"/>
    </ligand>
</feature>
<feature type="signal peptide" evidence="10">
    <location>
        <begin position="1"/>
        <end position="20"/>
    </location>
</feature>
<keyword evidence="6" id="KW-0325">Glycoprotein</keyword>
<evidence type="ECO:0000313" key="13">
    <source>
        <dbReference type="Proteomes" id="UP001159364"/>
    </source>
</evidence>
<feature type="binding site" evidence="9">
    <location>
        <position position="149"/>
    </location>
    <ligand>
        <name>Mn(2+)</name>
        <dbReference type="ChEBI" id="CHEBI:29035"/>
    </ligand>
</feature>
<reference evidence="12 13" key="1">
    <citation type="submission" date="2021-09" db="EMBL/GenBank/DDBJ databases">
        <title>Genomic insights and catalytic innovation underlie evolution of tropane alkaloids biosynthesis.</title>
        <authorList>
            <person name="Wang Y.-J."/>
            <person name="Tian T."/>
            <person name="Huang J.-P."/>
            <person name="Huang S.-X."/>
        </authorList>
    </citation>
    <scope>NUCLEOTIDE SEQUENCE [LARGE SCALE GENOMIC DNA]</scope>
    <source>
        <strain evidence="12">KIB-2018</strain>
        <tissue evidence="12">Leaf</tissue>
    </source>
</reference>
<protein>
    <recommendedName>
        <fullName evidence="10">Germin-like protein</fullName>
    </recommendedName>
</protein>
<dbReference type="Pfam" id="PF00190">
    <property type="entry name" value="Cupin_1"/>
    <property type="match status" value="1"/>
</dbReference>
<dbReference type="PRINTS" id="PR00325">
    <property type="entry name" value="GERMIN"/>
</dbReference>
<evidence type="ECO:0000256" key="8">
    <source>
        <dbReference type="PIRSR" id="PIRSR601929-1"/>
    </source>
</evidence>
<feature type="domain" description="Cupin type-1" evidence="11">
    <location>
        <begin position="55"/>
        <end position="202"/>
    </location>
</feature>
<feature type="binding site" evidence="8">
    <location>
        <position position="100"/>
    </location>
    <ligand>
        <name>oxalate</name>
        <dbReference type="ChEBI" id="CHEBI:30623"/>
    </ligand>
</feature>
<dbReference type="CDD" id="cd02241">
    <property type="entry name" value="cupin_OxOx"/>
    <property type="match status" value="1"/>
</dbReference>
<dbReference type="InterPro" id="IPR001929">
    <property type="entry name" value="Germin"/>
</dbReference>
<sequence>MEKVARFIVSTLIVAAIVHAVLVRAGDPDILKDILVPPSIDPNNITRQYLTYTGFRLLRKANVTGKTTALIAKASVKEFPALEGQGISASMIIYPPSGINPPHIHQRASELLMVLHGELEVGFIDSSNKLYKQTLQSSDLFIFPKGLVHYQINTKSDYPSYAVAMFGSASAGTISLPKTLFGTGISPDILSKAFKVDGDTISKLIRGTQ</sequence>
<dbReference type="EMBL" id="JAIWQS010000002">
    <property type="protein sequence ID" value="KAJ8773087.1"/>
    <property type="molecule type" value="Genomic_DNA"/>
</dbReference>
<dbReference type="SMART" id="SM00835">
    <property type="entry name" value="Cupin_1"/>
    <property type="match status" value="1"/>
</dbReference>
<dbReference type="InterPro" id="IPR011051">
    <property type="entry name" value="RmlC_Cupin_sf"/>
</dbReference>
<gene>
    <name evidence="12" type="ORF">K2173_028264</name>
</gene>
<evidence type="ECO:0000256" key="2">
    <source>
        <dbReference type="ARBA" id="ARBA00007456"/>
    </source>
</evidence>
<proteinExistence type="inferred from homology"/>
<dbReference type="AlphaFoldDB" id="A0AAV8U1C5"/>
<evidence type="ECO:0000256" key="7">
    <source>
        <dbReference type="ARBA" id="ARBA00023211"/>
    </source>
</evidence>
<evidence type="ECO:0000313" key="12">
    <source>
        <dbReference type="EMBL" id="KAJ8773087.1"/>
    </source>
</evidence>
<evidence type="ECO:0000256" key="10">
    <source>
        <dbReference type="RuleBase" id="RU366015"/>
    </source>
</evidence>
<comment type="similarity">
    <text evidence="2 10">Belongs to the germin family.</text>
</comment>
<keyword evidence="10" id="KW-0732">Signal</keyword>
<keyword evidence="4 10" id="KW-0964">Secreted</keyword>
<accession>A0AAV8U1C5</accession>
<feature type="chain" id="PRO_5043092860" description="Germin-like protein" evidence="10">
    <location>
        <begin position="21"/>
        <end position="209"/>
    </location>
</feature>
<keyword evidence="13" id="KW-1185">Reference proteome</keyword>
<dbReference type="InterPro" id="IPR006045">
    <property type="entry name" value="Cupin_1"/>
</dbReference>
<keyword evidence="7 8" id="KW-0464">Manganese</keyword>
<comment type="subcellular location">
    <subcellularLocation>
        <location evidence="1 10">Secreted</location>
        <location evidence="1 10">Extracellular space</location>
        <location evidence="1 10">Apoplast</location>
    </subcellularLocation>
</comment>
<evidence type="ECO:0000259" key="11">
    <source>
        <dbReference type="SMART" id="SM00835"/>
    </source>
</evidence>
<dbReference type="GO" id="GO:0030145">
    <property type="term" value="F:manganese ion binding"/>
    <property type="evidence" value="ECO:0007669"/>
    <property type="project" value="UniProtKB-UniRule"/>
</dbReference>
<evidence type="ECO:0000256" key="5">
    <source>
        <dbReference type="ARBA" id="ARBA00022723"/>
    </source>
</evidence>
<evidence type="ECO:0000256" key="3">
    <source>
        <dbReference type="ARBA" id="ARBA00022523"/>
    </source>
</evidence>
<feature type="binding site" evidence="8">
    <location>
        <position position="105"/>
    </location>
    <ligand>
        <name>oxalate</name>
        <dbReference type="ChEBI" id="CHEBI:30623"/>
    </ligand>
</feature>
<comment type="caution">
    <text evidence="12">The sequence shown here is derived from an EMBL/GenBank/DDBJ whole genome shotgun (WGS) entry which is preliminary data.</text>
</comment>
<evidence type="ECO:0000256" key="6">
    <source>
        <dbReference type="ARBA" id="ARBA00023180"/>
    </source>
</evidence>
<dbReference type="Gene3D" id="2.60.120.10">
    <property type="entry name" value="Jelly Rolls"/>
    <property type="match status" value="1"/>
</dbReference>
<feature type="binding site" evidence="9">
    <location>
        <position position="103"/>
    </location>
    <ligand>
        <name>Mn(2+)</name>
        <dbReference type="ChEBI" id="CHEBI:29035"/>
    </ligand>
</feature>
<feature type="binding site" evidence="8">
    <location>
        <position position="110"/>
    </location>
    <ligand>
        <name>oxalate</name>
        <dbReference type="ChEBI" id="CHEBI:30623"/>
    </ligand>
</feature>
<feature type="binding site" evidence="9">
    <location>
        <position position="105"/>
    </location>
    <ligand>
        <name>Mn(2+)</name>
        <dbReference type="ChEBI" id="CHEBI:29035"/>
    </ligand>
</feature>
<evidence type="ECO:0000256" key="4">
    <source>
        <dbReference type="ARBA" id="ARBA00022525"/>
    </source>
</evidence>
<dbReference type="SUPFAM" id="SSF51182">
    <property type="entry name" value="RmlC-like cupins"/>
    <property type="match status" value="1"/>
</dbReference>
<dbReference type="Proteomes" id="UP001159364">
    <property type="component" value="Linkage Group LG02"/>
</dbReference>
<name>A0AAV8U1C5_9ROSI</name>
<dbReference type="InterPro" id="IPR014710">
    <property type="entry name" value="RmlC-like_jellyroll"/>
</dbReference>
<keyword evidence="5 8" id="KW-0479">Metal-binding</keyword>
<keyword evidence="3 10" id="KW-0052">Apoplast</keyword>
<dbReference type="GO" id="GO:0048046">
    <property type="term" value="C:apoplast"/>
    <property type="evidence" value="ECO:0007669"/>
    <property type="project" value="UniProtKB-SubCell"/>
</dbReference>